<dbReference type="GO" id="GO:0003700">
    <property type="term" value="F:DNA-binding transcription factor activity"/>
    <property type="evidence" value="ECO:0007669"/>
    <property type="project" value="TreeGrafter"/>
</dbReference>
<keyword evidence="6" id="KW-1185">Reference proteome</keyword>
<comment type="caution">
    <text evidence="5">The sequence shown here is derived from an EMBL/GenBank/DDBJ whole genome shotgun (WGS) entry which is preliminary data.</text>
</comment>
<evidence type="ECO:0000259" key="4">
    <source>
        <dbReference type="Pfam" id="PF22754"/>
    </source>
</evidence>
<accession>A0A9D4U883</accession>
<feature type="compositionally biased region" description="Low complexity" evidence="3">
    <location>
        <begin position="20"/>
        <end position="33"/>
    </location>
</feature>
<feature type="domain" description="Plant bHLH transcription factor ACT-like" evidence="4">
    <location>
        <begin position="140"/>
        <end position="213"/>
    </location>
</feature>
<dbReference type="PANTHER" id="PTHR31945">
    <property type="entry name" value="TRANSCRIPTION FACTOR SCREAM2-RELATED"/>
    <property type="match status" value="1"/>
</dbReference>
<reference evidence="5" key="1">
    <citation type="submission" date="2021-01" db="EMBL/GenBank/DDBJ databases">
        <title>Adiantum capillus-veneris genome.</title>
        <authorList>
            <person name="Fang Y."/>
            <person name="Liao Q."/>
        </authorList>
    </citation>
    <scope>NUCLEOTIDE SEQUENCE</scope>
    <source>
        <strain evidence="5">H3</strain>
        <tissue evidence="5">Leaf</tissue>
    </source>
</reference>
<evidence type="ECO:0000313" key="5">
    <source>
        <dbReference type="EMBL" id="KAI5063155.1"/>
    </source>
</evidence>
<evidence type="ECO:0000256" key="1">
    <source>
        <dbReference type="ARBA" id="ARBA00004123"/>
    </source>
</evidence>
<comment type="subcellular location">
    <subcellularLocation>
        <location evidence="1">Nucleus</location>
    </subcellularLocation>
</comment>
<dbReference type="InterPro" id="IPR051358">
    <property type="entry name" value="TF_AMS/ICE1/BHLH6-like"/>
</dbReference>
<name>A0A9D4U883_ADICA</name>
<evidence type="ECO:0000256" key="3">
    <source>
        <dbReference type="SAM" id="MobiDB-lite"/>
    </source>
</evidence>
<dbReference type="AlphaFoldDB" id="A0A9D4U883"/>
<evidence type="ECO:0000256" key="2">
    <source>
        <dbReference type="ARBA" id="ARBA00023242"/>
    </source>
</evidence>
<dbReference type="InterPro" id="IPR054502">
    <property type="entry name" value="bHLH-TF_ACT-like_plant"/>
</dbReference>
<dbReference type="GO" id="GO:0043565">
    <property type="term" value="F:sequence-specific DNA binding"/>
    <property type="evidence" value="ECO:0007669"/>
    <property type="project" value="TreeGrafter"/>
</dbReference>
<sequence>MAISQKLPPPEPATIETECGSGSSESIPSASISDDQDNAFEISENGAATMTSKSRTRVRVPPKCCKRGRSITRHKGYAACTRPDSIACLRQHLASLRSLLPHSARSSKARNLVADALRYKNMLRKQIETLQKALPYAQQVNVRRLGPSGGLKIDVSCDKEPGLLVALMEAIESFGLAFTNMNVSCLNEKIRLDAVGDMEISERIGSLKVALMATIMRFSQPPISS</sequence>
<proteinExistence type="predicted"/>
<gene>
    <name evidence="5" type="ORF">GOP47_0021702</name>
</gene>
<dbReference type="EMBL" id="JABFUD020000021">
    <property type="protein sequence ID" value="KAI5063155.1"/>
    <property type="molecule type" value="Genomic_DNA"/>
</dbReference>
<protein>
    <recommendedName>
        <fullName evidence="4">Plant bHLH transcription factor ACT-like domain-containing protein</fullName>
    </recommendedName>
</protein>
<dbReference type="PANTHER" id="PTHR31945:SF11">
    <property type="entry name" value="TRANSCRIPTION FACTOR ABORTED MICROSPORES"/>
    <property type="match status" value="1"/>
</dbReference>
<dbReference type="Pfam" id="PF22754">
    <property type="entry name" value="bHLH-TF_ACT-like_plant"/>
    <property type="match status" value="1"/>
</dbReference>
<dbReference type="GO" id="GO:0005634">
    <property type="term" value="C:nucleus"/>
    <property type="evidence" value="ECO:0007669"/>
    <property type="project" value="UniProtKB-SubCell"/>
</dbReference>
<feature type="region of interest" description="Disordered" evidence="3">
    <location>
        <begin position="1"/>
        <end position="34"/>
    </location>
</feature>
<evidence type="ECO:0000313" key="6">
    <source>
        <dbReference type="Proteomes" id="UP000886520"/>
    </source>
</evidence>
<dbReference type="Proteomes" id="UP000886520">
    <property type="component" value="Chromosome 21"/>
</dbReference>
<dbReference type="OrthoDB" id="1917523at2759"/>
<keyword evidence="2" id="KW-0539">Nucleus</keyword>
<organism evidence="5 6">
    <name type="scientific">Adiantum capillus-veneris</name>
    <name type="common">Maidenhair fern</name>
    <dbReference type="NCBI Taxonomy" id="13818"/>
    <lineage>
        <taxon>Eukaryota</taxon>
        <taxon>Viridiplantae</taxon>
        <taxon>Streptophyta</taxon>
        <taxon>Embryophyta</taxon>
        <taxon>Tracheophyta</taxon>
        <taxon>Polypodiopsida</taxon>
        <taxon>Polypodiidae</taxon>
        <taxon>Polypodiales</taxon>
        <taxon>Pteridineae</taxon>
        <taxon>Pteridaceae</taxon>
        <taxon>Vittarioideae</taxon>
        <taxon>Adiantum</taxon>
    </lineage>
</organism>